<organism evidence="1 2">
    <name type="scientific">Xanthomonas vesicatoria</name>
    <dbReference type="NCBI Taxonomy" id="56460"/>
    <lineage>
        <taxon>Bacteria</taxon>
        <taxon>Pseudomonadati</taxon>
        <taxon>Pseudomonadota</taxon>
        <taxon>Gammaproteobacteria</taxon>
        <taxon>Lysobacterales</taxon>
        <taxon>Lysobacteraceae</taxon>
        <taxon>Xanthomonas</taxon>
    </lineage>
</organism>
<dbReference type="Proteomes" id="UP000030969">
    <property type="component" value="Unassembled WGS sequence"/>
</dbReference>
<name>A0AAJ0N2U9_9XANT</name>
<evidence type="ECO:0000313" key="2">
    <source>
        <dbReference type="Proteomes" id="UP000030969"/>
    </source>
</evidence>
<proteinExistence type="predicted"/>
<protein>
    <submittedName>
        <fullName evidence="1">Uncharacterized protein</fullName>
    </submittedName>
</protein>
<sequence length="70" mass="8132">MSNLRKLIGWLVLQGDYFIALDLHQDPGRLLNVFEQFSALVHQLSFCLKVSPKVLFEVLKLIRDLHAKVR</sequence>
<reference evidence="1 2" key="1">
    <citation type="submission" date="2014-11" db="EMBL/GenBank/DDBJ databases">
        <title>Draft Genome Sequences of Xanthomonas vesicatoria Strains from the Balkan Peninsula.</title>
        <authorList>
            <person name="Vancheva T."/>
            <person name="Lefeuvre P."/>
            <person name="Bogatzevska N."/>
            <person name="Moncheva P."/>
            <person name="Koebnik R."/>
        </authorList>
    </citation>
    <scope>NUCLEOTIDE SEQUENCE [LARGE SCALE GENOMIC DNA]</scope>
    <source>
        <strain evidence="1 2">53M</strain>
    </source>
</reference>
<dbReference type="AlphaFoldDB" id="A0AAJ0N2U9"/>
<comment type="caution">
    <text evidence="1">The sequence shown here is derived from an EMBL/GenBank/DDBJ whole genome shotgun (WGS) entry which is preliminary data.</text>
</comment>
<accession>A0AAJ0N2U9</accession>
<dbReference type="EMBL" id="JSYJ01000135">
    <property type="protein sequence ID" value="KHM92000.1"/>
    <property type="molecule type" value="Genomic_DNA"/>
</dbReference>
<gene>
    <name evidence="1" type="ORF">OR61_17740</name>
</gene>
<evidence type="ECO:0000313" key="1">
    <source>
        <dbReference type="EMBL" id="KHM92000.1"/>
    </source>
</evidence>